<dbReference type="KEGG" id="dsl:Dacsa_0939"/>
<proteinExistence type="predicted"/>
<gene>
    <name evidence="2" type="ORF">Dacsa_0939</name>
</gene>
<dbReference type="InterPro" id="IPR040278">
    <property type="entry name" value="UPF0426"/>
</dbReference>
<keyword evidence="3" id="KW-1185">Reference proteome</keyword>
<evidence type="ECO:0000313" key="2">
    <source>
        <dbReference type="EMBL" id="AFZ49668.1"/>
    </source>
</evidence>
<evidence type="ECO:0000313" key="3">
    <source>
        <dbReference type="Proteomes" id="UP000010482"/>
    </source>
</evidence>
<feature type="region of interest" description="Disordered" evidence="1">
    <location>
        <begin position="39"/>
        <end position="67"/>
    </location>
</feature>
<accession>K9YU88</accession>
<dbReference type="STRING" id="13035.Dacsa_0939"/>
<protein>
    <submittedName>
        <fullName evidence="2">Uncharacterized protein</fullName>
    </submittedName>
</protein>
<dbReference type="HOGENOM" id="CLU_203090_0_0_3"/>
<name>K9YU88_DACS8</name>
<dbReference type="eggNOG" id="ENOG5032ZTM">
    <property type="taxonomic scope" value="Bacteria"/>
</dbReference>
<evidence type="ECO:0000256" key="1">
    <source>
        <dbReference type="SAM" id="MobiDB-lite"/>
    </source>
</evidence>
<dbReference type="RefSeq" id="WP_015228679.1">
    <property type="nucleotide sequence ID" value="NC_019780.1"/>
</dbReference>
<dbReference type="Pfam" id="PF26369">
    <property type="entry name" value="UPF0426"/>
    <property type="match status" value="1"/>
</dbReference>
<sequence length="67" mass="7307">MFFSELTPIWKELTAQPITFTGGLVSGFLRLNPNQDPLKSWLSQQGATSSDAPSGQRSNAPQSINIE</sequence>
<organism evidence="2 3">
    <name type="scientific">Dactylococcopsis salina (strain PCC 8305)</name>
    <name type="common">Myxobactron salinum</name>
    <dbReference type="NCBI Taxonomy" id="13035"/>
    <lineage>
        <taxon>Bacteria</taxon>
        <taxon>Bacillati</taxon>
        <taxon>Cyanobacteriota</taxon>
        <taxon>Cyanophyceae</taxon>
        <taxon>Nodosilineales</taxon>
        <taxon>Cymatolegaceae</taxon>
        <taxon>Dactylococcopsis</taxon>
    </lineage>
</organism>
<reference evidence="2" key="1">
    <citation type="submission" date="2012-04" db="EMBL/GenBank/DDBJ databases">
        <title>Finished genome of Dactylococcopsis salina PCC 8305.</title>
        <authorList>
            <consortium name="US DOE Joint Genome Institute"/>
            <person name="Gugger M."/>
            <person name="Coursin T."/>
            <person name="Rippka R."/>
            <person name="Tandeau De Marsac N."/>
            <person name="Huntemann M."/>
            <person name="Wei C.-L."/>
            <person name="Han J."/>
            <person name="Detter J.C."/>
            <person name="Han C."/>
            <person name="Tapia R."/>
            <person name="Daligault H."/>
            <person name="Chen A."/>
            <person name="Krypides N."/>
            <person name="Mavromatis K."/>
            <person name="Markowitz V."/>
            <person name="Szeto E."/>
            <person name="Ivanova N."/>
            <person name="Ovchinnikova G."/>
            <person name="Pagani I."/>
            <person name="Pati A."/>
            <person name="Goodwin L."/>
            <person name="Peters L."/>
            <person name="Pitluck S."/>
            <person name="Woyke T."/>
            <person name="Kerfeld C."/>
        </authorList>
    </citation>
    <scope>NUCLEOTIDE SEQUENCE [LARGE SCALE GENOMIC DNA]</scope>
    <source>
        <strain evidence="2">PCC 8305</strain>
    </source>
</reference>
<dbReference type="Proteomes" id="UP000010482">
    <property type="component" value="Chromosome"/>
</dbReference>
<dbReference type="OrthoDB" id="488745at2"/>
<dbReference type="EMBL" id="CP003944">
    <property type="protein sequence ID" value="AFZ49668.1"/>
    <property type="molecule type" value="Genomic_DNA"/>
</dbReference>
<dbReference type="AlphaFoldDB" id="K9YU88"/>